<dbReference type="Pfam" id="PF00753">
    <property type="entry name" value="Lactamase_B"/>
    <property type="match status" value="1"/>
</dbReference>
<reference evidence="2 3" key="1">
    <citation type="submission" date="2019-11" db="EMBL/GenBank/DDBJ databases">
        <authorList>
            <person name="Jiang L.-Q."/>
        </authorList>
    </citation>
    <scope>NUCLEOTIDE SEQUENCE [LARGE SCALE GENOMIC DNA]</scope>
    <source>
        <strain evidence="2 3">YIM 132087</strain>
    </source>
</reference>
<sequence length="281" mass="30419">MLTAVFAGVSTVLVSDGSSAVLVDGFFSRPPLRRLLTRVAPDHERIRWALDRLRVDRLDAVLVSHSHVDHVLDAPVVADLTGAVLAGSPSTRQVQIGYGLGDRPFADLVDGEPLRAGAFTVTPIRAEHSAGDRAPGEITAPVVPPARAKDYRTGGCWSFHIAHPAGRVLVHGSAGAVPDGLEGYLAELLYLGIGAIGRKREEWREDYWAATAGAVGARVVRPVHWDRFWRPLDGPVKRLPSIVDRVDVSLETMARLAARTDVDLALPRVLESEQVPRPGRE</sequence>
<dbReference type="PANTHER" id="PTHR43546">
    <property type="entry name" value="UPF0173 METAL-DEPENDENT HYDROLASE MJ1163-RELATED"/>
    <property type="match status" value="1"/>
</dbReference>
<evidence type="ECO:0000313" key="3">
    <source>
        <dbReference type="Proteomes" id="UP000460221"/>
    </source>
</evidence>
<dbReference type="InterPro" id="IPR001279">
    <property type="entry name" value="Metallo-B-lactamas"/>
</dbReference>
<dbReference type="SMART" id="SM00849">
    <property type="entry name" value="Lactamase_B"/>
    <property type="match status" value="1"/>
</dbReference>
<accession>A0A7K1FLI5</accession>
<comment type="caution">
    <text evidence="2">The sequence shown here is derived from an EMBL/GenBank/DDBJ whole genome shotgun (WGS) entry which is preliminary data.</text>
</comment>
<protein>
    <submittedName>
        <fullName evidence="2">MBL fold metallo-hydrolase</fullName>
    </submittedName>
</protein>
<gene>
    <name evidence="2" type="ORF">GIS00_07280</name>
</gene>
<dbReference type="SUPFAM" id="SSF56281">
    <property type="entry name" value="Metallo-hydrolase/oxidoreductase"/>
    <property type="match status" value="1"/>
</dbReference>
<dbReference type="EMBL" id="WLYK01000001">
    <property type="protein sequence ID" value="MTD13744.1"/>
    <property type="molecule type" value="Genomic_DNA"/>
</dbReference>
<name>A0A7K1FLI5_9ACTN</name>
<feature type="domain" description="Metallo-beta-lactamase" evidence="1">
    <location>
        <begin position="8"/>
        <end position="193"/>
    </location>
</feature>
<dbReference type="AlphaFoldDB" id="A0A7K1FLI5"/>
<dbReference type="Proteomes" id="UP000460221">
    <property type="component" value="Unassembled WGS sequence"/>
</dbReference>
<dbReference type="RefSeq" id="WP_154767529.1">
    <property type="nucleotide sequence ID" value="NZ_WLYK01000001.1"/>
</dbReference>
<keyword evidence="3" id="KW-1185">Reference proteome</keyword>
<dbReference type="InterPro" id="IPR050114">
    <property type="entry name" value="UPF0173_UPF0282_UlaG_hydrolase"/>
</dbReference>
<keyword evidence="2" id="KW-0378">Hydrolase</keyword>
<dbReference type="GO" id="GO:0016787">
    <property type="term" value="F:hydrolase activity"/>
    <property type="evidence" value="ECO:0007669"/>
    <property type="project" value="UniProtKB-KW"/>
</dbReference>
<dbReference type="CDD" id="cd06262">
    <property type="entry name" value="metallo-hydrolase-like_MBL-fold"/>
    <property type="match status" value="1"/>
</dbReference>
<proteinExistence type="predicted"/>
<dbReference type="InterPro" id="IPR036866">
    <property type="entry name" value="RibonucZ/Hydroxyglut_hydro"/>
</dbReference>
<organism evidence="2 3">
    <name type="scientific">Nakamurella alba</name>
    <dbReference type="NCBI Taxonomy" id="2665158"/>
    <lineage>
        <taxon>Bacteria</taxon>
        <taxon>Bacillati</taxon>
        <taxon>Actinomycetota</taxon>
        <taxon>Actinomycetes</taxon>
        <taxon>Nakamurellales</taxon>
        <taxon>Nakamurellaceae</taxon>
        <taxon>Nakamurella</taxon>
    </lineage>
</organism>
<dbReference type="Gene3D" id="3.60.15.10">
    <property type="entry name" value="Ribonuclease Z/Hydroxyacylglutathione hydrolase-like"/>
    <property type="match status" value="1"/>
</dbReference>
<dbReference type="PANTHER" id="PTHR43546:SF3">
    <property type="entry name" value="UPF0173 METAL-DEPENDENT HYDROLASE MJ1163"/>
    <property type="match status" value="1"/>
</dbReference>
<evidence type="ECO:0000259" key="1">
    <source>
        <dbReference type="SMART" id="SM00849"/>
    </source>
</evidence>
<evidence type="ECO:0000313" key="2">
    <source>
        <dbReference type="EMBL" id="MTD13744.1"/>
    </source>
</evidence>